<feature type="domain" description="VWFA" evidence="1">
    <location>
        <begin position="534"/>
        <end position="731"/>
    </location>
</feature>
<dbReference type="InterPro" id="IPR036465">
    <property type="entry name" value="vWFA_dom_sf"/>
</dbReference>
<dbReference type="SMART" id="SM00327">
    <property type="entry name" value="VWA"/>
    <property type="match status" value="3"/>
</dbReference>
<dbReference type="GO" id="GO:0005634">
    <property type="term" value="C:nucleus"/>
    <property type="evidence" value="ECO:0007669"/>
    <property type="project" value="TreeGrafter"/>
</dbReference>
<comment type="caution">
    <text evidence="2">The sequence shown here is derived from an EMBL/GenBank/DDBJ whole genome shotgun (WGS) entry which is preliminary data.</text>
</comment>
<dbReference type="STRING" id="74557.A0A1V9ZNG6"/>
<feature type="domain" description="VWFA" evidence="1">
    <location>
        <begin position="295"/>
        <end position="459"/>
    </location>
</feature>
<dbReference type="Proteomes" id="UP000243217">
    <property type="component" value="Unassembled WGS sequence"/>
</dbReference>
<dbReference type="InterPro" id="IPR010734">
    <property type="entry name" value="Copine_C"/>
</dbReference>
<keyword evidence="3" id="KW-1185">Reference proteome</keyword>
<dbReference type="GO" id="GO:0004842">
    <property type="term" value="F:ubiquitin-protein transferase activity"/>
    <property type="evidence" value="ECO:0007669"/>
    <property type="project" value="TreeGrafter"/>
</dbReference>
<dbReference type="Pfam" id="PF07002">
    <property type="entry name" value="Copine"/>
    <property type="match status" value="3"/>
</dbReference>
<dbReference type="OrthoDB" id="5855668at2759"/>
<proteinExistence type="predicted"/>
<dbReference type="InterPro" id="IPR002035">
    <property type="entry name" value="VWF_A"/>
</dbReference>
<dbReference type="InterPro" id="IPR052079">
    <property type="entry name" value="E3_ligase/Copine_domain"/>
</dbReference>
<evidence type="ECO:0000259" key="1">
    <source>
        <dbReference type="SMART" id="SM00327"/>
    </source>
</evidence>
<name>A0A1V9ZNG6_9STRA</name>
<dbReference type="SUPFAM" id="SSF53300">
    <property type="entry name" value="vWA-like"/>
    <property type="match status" value="3"/>
</dbReference>
<feature type="domain" description="VWFA" evidence="1">
    <location>
        <begin position="40"/>
        <end position="224"/>
    </location>
</feature>
<evidence type="ECO:0000313" key="2">
    <source>
        <dbReference type="EMBL" id="OQR99523.1"/>
    </source>
</evidence>
<dbReference type="EMBL" id="JNBS01001799">
    <property type="protein sequence ID" value="OQR99523.1"/>
    <property type="molecule type" value="Genomic_DNA"/>
</dbReference>
<dbReference type="Gene3D" id="3.40.50.410">
    <property type="entry name" value="von Willebrand factor, type A domain"/>
    <property type="match status" value="1"/>
</dbReference>
<dbReference type="PANTHER" id="PTHR45751">
    <property type="entry name" value="COPINE FAMILY PROTEIN 1"/>
    <property type="match status" value="1"/>
</dbReference>
<protein>
    <recommendedName>
        <fullName evidence="1">VWFA domain-containing protein</fullName>
    </recommendedName>
</protein>
<dbReference type="PANTHER" id="PTHR45751:SF11">
    <property type="entry name" value="COPINE FAMILY PROTEIN 2"/>
    <property type="match status" value="1"/>
</dbReference>
<accession>A0A1V9ZNG6</accession>
<gene>
    <name evidence="2" type="ORF">THRCLA_21826</name>
</gene>
<dbReference type="GO" id="GO:0016567">
    <property type="term" value="P:protein ubiquitination"/>
    <property type="evidence" value="ECO:0007669"/>
    <property type="project" value="TreeGrafter"/>
</dbReference>
<sequence length="766" mass="86472">MGQFVSSCSKAISFHIPMFKFPNNCVDELQNALRKAGLESSNLIVAIDYTKSNEWTGKRTFHGKCLHDIDPTGFRLNPYQSVIRIIGQTLEVFDEENHLVPAFGFGDANTKGTSCFRFLPSIAEGFVNVLRSYKQITPNVQLSGPTNFAPVIKETIRIVNHTRQYYVLLIIADSQVTCEKDTANAIVEASYYPLFGVGDGPWDAMEEYNDKLPRRLFDNFQFIEYNKVLEFNRQNPDVGFATAALMEIPEQYKSILELGILHEDFISTRRSKADAMKFASYNDLQNELLSQGLEKANMLIAIDYTKSNESIINTFDLALKVFVSDQPIRVFGFGDVNTRDTSYFEFPQTCQTFKQVLECYTTTTPSIKLAGPTSFTPVIEKAIEIVKEINQYHLLILLADGQITCEMETLNTIVKASNYPLSILMIGIGDGPWDMMNTYTDNLPKRHFDNFHFVPLNQTLQFNYDHPEIGFATAALSVIPRQYKTIKDGTTAIPTESHQFQAVPTESHKFQAIPDSYETFEELQKALRRSGLESSNLVLAIDYTKSNTWTGERSFQGKCLHYIDPRGAELNPYQKVILTLGRTLEAFDDDNLIPAFGFGDIHTGGNSCFNMGVNSQPCQGFAQVLTRYNQLTPTLKLSGPTNFAPVIRQTIDIVRQSQQYHILVIVADGQVSNEQDTADAIVQASNYPISIIMVGVGDGPWDMMNEFDDNLPQRRFDNFQFVEYAKVLQYNKINPDIGFATAALMEIPEQYKLIRKMGLLSTQAQF</sequence>
<evidence type="ECO:0000313" key="3">
    <source>
        <dbReference type="Proteomes" id="UP000243217"/>
    </source>
</evidence>
<reference evidence="2 3" key="1">
    <citation type="journal article" date="2014" name="Genome Biol. Evol.">
        <title>The secreted proteins of Achlya hypogyna and Thraustotheca clavata identify the ancestral oomycete secretome and reveal gene acquisitions by horizontal gene transfer.</title>
        <authorList>
            <person name="Misner I."/>
            <person name="Blouin N."/>
            <person name="Leonard G."/>
            <person name="Richards T.A."/>
            <person name="Lane C.E."/>
        </authorList>
    </citation>
    <scope>NUCLEOTIDE SEQUENCE [LARGE SCALE GENOMIC DNA]</scope>
    <source>
        <strain evidence="2 3">ATCC 34112</strain>
    </source>
</reference>
<dbReference type="AlphaFoldDB" id="A0A1V9ZNG6"/>
<organism evidence="2 3">
    <name type="scientific">Thraustotheca clavata</name>
    <dbReference type="NCBI Taxonomy" id="74557"/>
    <lineage>
        <taxon>Eukaryota</taxon>
        <taxon>Sar</taxon>
        <taxon>Stramenopiles</taxon>
        <taxon>Oomycota</taxon>
        <taxon>Saprolegniomycetes</taxon>
        <taxon>Saprolegniales</taxon>
        <taxon>Achlyaceae</taxon>
        <taxon>Thraustotheca</taxon>
    </lineage>
</organism>